<dbReference type="InterPro" id="IPR017946">
    <property type="entry name" value="PLC-like_Pdiesterase_TIM-brl"/>
</dbReference>
<dbReference type="InterPro" id="IPR018476">
    <property type="entry name" value="GlyceroP-diester-Pdiesterase_M"/>
</dbReference>
<evidence type="ECO:0000313" key="3">
    <source>
        <dbReference type="EMBL" id="NBH60128.1"/>
    </source>
</evidence>
<feature type="transmembrane region" description="Helical" evidence="1">
    <location>
        <begin position="46"/>
        <end position="72"/>
    </location>
</feature>
<proteinExistence type="predicted"/>
<keyword evidence="1" id="KW-1133">Transmembrane helix</keyword>
<dbReference type="Proteomes" id="UP000446866">
    <property type="component" value="Unassembled WGS sequence"/>
</dbReference>
<feature type="transmembrane region" description="Helical" evidence="1">
    <location>
        <begin position="111"/>
        <end position="131"/>
    </location>
</feature>
<feature type="transmembrane region" description="Helical" evidence="1">
    <location>
        <begin position="151"/>
        <end position="180"/>
    </location>
</feature>
<dbReference type="Pfam" id="PF10110">
    <property type="entry name" value="GPDPase_memb"/>
    <property type="match status" value="1"/>
</dbReference>
<feature type="transmembrane region" description="Helical" evidence="1">
    <location>
        <begin position="253"/>
        <end position="278"/>
    </location>
</feature>
<feature type="transmembrane region" description="Helical" evidence="1">
    <location>
        <begin position="12"/>
        <end position="34"/>
    </location>
</feature>
<keyword evidence="1" id="KW-0812">Transmembrane</keyword>
<dbReference type="SUPFAM" id="SSF51695">
    <property type="entry name" value="PLC-like phosphodiesterases"/>
    <property type="match status" value="1"/>
</dbReference>
<dbReference type="Pfam" id="PF03009">
    <property type="entry name" value="GDPD"/>
    <property type="match status" value="1"/>
</dbReference>
<gene>
    <name evidence="3" type="ORF">D0435_00365</name>
</gene>
<dbReference type="PANTHER" id="PTHR46211:SF8">
    <property type="entry name" value="PHOSPHODIESTERASE"/>
    <property type="match status" value="1"/>
</dbReference>
<evidence type="ECO:0000259" key="2">
    <source>
        <dbReference type="PROSITE" id="PS51704"/>
    </source>
</evidence>
<sequence>MRKVLKKVIQFEILYKLFIICLANPLMNEIYQTYVASRGLNFNKDIIATFSSVNGFLIFTALFLCAGMLVFYEYAVVIHIVKLCRDGEEFKLPQVLKGSVWNFNSLKGWNLILSAFVFVLVIPFTNILWTSTMVPVVEIPWFIQGEMIRSFIGIVGVLAIYAAHFILYLLTMFVPIYMVMGQQTLLTAVSSNLKLLKKMAWKYKVTATGGAIFYFFATPYITWITSRKRLEYKDFDLDFAKYLVHTQGFWLDFLIWLAFTAVSVIVLAGSVYLLVVVWENYEGRERNHYPVWESDWAVVLQILGRHGRAFSVKMKKKRNMVLAATVFFGVAVYVAAGALSPVTDVHRPWIIGHRGSSAGIENTMEAVKGASDLNCAFAEVDVQLTKDGVPVLIHDTNLWRLSGERVNVADLTLKELQARKIRDRNHPGEEGRIPTLEEAIRFAKNAKSGMGLLIELKPSGGNEKELAAAVIKLVEKFDFGDRTIFMSLYYDCIYPITTAHPEWWVGYCIFGTSGDIDDSIWKYDIDFLAPEENQISYSLVYQARTHGLPVYVWTVYDFEKARQYLQMGVSGIITDYPELMRPEMEKFLRGSSEKQYQWRGESYPKSGVFLQQ</sequence>
<dbReference type="RefSeq" id="WP_160200429.1">
    <property type="nucleotide sequence ID" value="NZ_QXWK01000001.1"/>
</dbReference>
<keyword evidence="1" id="KW-0472">Membrane</keyword>
<name>A0A845QJ30_9FIRM</name>
<dbReference type="InterPro" id="IPR030395">
    <property type="entry name" value="GP_PDE_dom"/>
</dbReference>
<evidence type="ECO:0000313" key="4">
    <source>
        <dbReference type="Proteomes" id="UP000446866"/>
    </source>
</evidence>
<feature type="transmembrane region" description="Helical" evidence="1">
    <location>
        <begin position="201"/>
        <end position="223"/>
    </location>
</feature>
<dbReference type="PROSITE" id="PS51704">
    <property type="entry name" value="GP_PDE"/>
    <property type="match status" value="1"/>
</dbReference>
<dbReference type="PANTHER" id="PTHR46211">
    <property type="entry name" value="GLYCEROPHOSPHORYL DIESTER PHOSPHODIESTERASE"/>
    <property type="match status" value="1"/>
</dbReference>
<comment type="caution">
    <text evidence="3">The sequence shown here is derived from an EMBL/GenBank/DDBJ whole genome shotgun (WGS) entry which is preliminary data.</text>
</comment>
<protein>
    <recommendedName>
        <fullName evidence="2">GP-PDE domain-containing protein</fullName>
    </recommendedName>
</protein>
<accession>A0A845QJ30</accession>
<feature type="transmembrane region" description="Helical" evidence="1">
    <location>
        <begin position="320"/>
        <end position="339"/>
    </location>
</feature>
<evidence type="ECO:0000256" key="1">
    <source>
        <dbReference type="SAM" id="Phobius"/>
    </source>
</evidence>
<feature type="domain" description="GP-PDE" evidence="2">
    <location>
        <begin position="348"/>
        <end position="584"/>
    </location>
</feature>
<dbReference type="GO" id="GO:0006629">
    <property type="term" value="P:lipid metabolic process"/>
    <property type="evidence" value="ECO:0007669"/>
    <property type="project" value="InterPro"/>
</dbReference>
<dbReference type="AlphaFoldDB" id="A0A845QJ30"/>
<dbReference type="EMBL" id="QXWK01000001">
    <property type="protein sequence ID" value="NBH60128.1"/>
    <property type="molecule type" value="Genomic_DNA"/>
</dbReference>
<reference evidence="3 4" key="1">
    <citation type="submission" date="2018-08" db="EMBL/GenBank/DDBJ databases">
        <title>Murine metabolic-syndrome-specific gut microbial biobank.</title>
        <authorList>
            <person name="Liu C."/>
        </authorList>
    </citation>
    <scope>NUCLEOTIDE SEQUENCE [LARGE SCALE GENOMIC DNA]</scope>
    <source>
        <strain evidence="3 4">28</strain>
    </source>
</reference>
<dbReference type="Gene3D" id="3.20.20.190">
    <property type="entry name" value="Phosphatidylinositol (PI) phosphodiesterase"/>
    <property type="match status" value="1"/>
</dbReference>
<organism evidence="3 4">
    <name type="scientific">Anaerotruncus colihominis</name>
    <dbReference type="NCBI Taxonomy" id="169435"/>
    <lineage>
        <taxon>Bacteria</taxon>
        <taxon>Bacillati</taxon>
        <taxon>Bacillota</taxon>
        <taxon>Clostridia</taxon>
        <taxon>Eubacteriales</taxon>
        <taxon>Oscillospiraceae</taxon>
        <taxon>Anaerotruncus</taxon>
    </lineage>
</organism>
<dbReference type="GO" id="GO:0008081">
    <property type="term" value="F:phosphoric diester hydrolase activity"/>
    <property type="evidence" value="ECO:0007669"/>
    <property type="project" value="InterPro"/>
</dbReference>
<keyword evidence="4" id="KW-1185">Reference proteome</keyword>